<dbReference type="InterPro" id="IPR027417">
    <property type="entry name" value="P-loop_NTPase"/>
</dbReference>
<name>A0A8H5XE57_9HYPO</name>
<dbReference type="Pfam" id="PF22939">
    <property type="entry name" value="WHD_GPIID"/>
    <property type="match status" value="1"/>
</dbReference>
<sequence>MATNQQTSFERSLDLFRRELSDDQIKQINGVNQKTVTDTIQEIQGKLGRRDDLCKLTRIQRFLHAMEHIEKLVTIFLNASDFVAFIWGPIKLALMVATTWTDAIRQLIDAYEEIAEALGNLAFFHNLIQSRDHLKLVLDDYFSDILRFHRCVLDVFSRPEWKRLFKWAWGSFRREVKSILASLKRKQALLSDDKLQSHAILKEVQDSDQYAKDQFSNLQTSLEDIKSTLASEQLQSKTLQAREMKTYLESRLDVSNSRTDLQLESRDTDNENSGTWVFSDPVFKCWERGKSAENRILFLNGSPGSGKSTLAKTIIRYQKRKQSSESPRRSFLAYFFFKHDAADRKTARSMLQHLIMQLVNADETIMRFVYEKLSTMESTELADLKKLASDCFTSRPTATVVLDGLDEAIDNEHEVSITWCLNELLPTAKSRGCNLNVLICGQRDGRLDAMLSSHPQIRLDNVIDHRHDIEQFTKGQAVKIRARFLLTQEEEEKLIFKVSGASHASGMFLYARVVLENLAAMDSIQEFEDELETGTFPEDLDHAYERIAERILKQHGSSRHTTVKKILGWVVCAARPLRWREIQSRFCIDANKETCNIRNLRRDNCKGICSSLVDVTNCDLFPNVETEQVVNMVHQTATEYLVRSGTVNLLQEHVDMALFCCRYLCSKPLTTSKSQNITANIHSGYFGFLDYAAAHYAVHIQEVEAPQVSTDSASNLKPVKDSVKTAAVDLAKVHGKEASVETKDITKSAGNLNLAIQDNVLVVRKLIGLEREKSETDVFGTIEGPIRHKCHKIQCSKFSTGCPNEASLKEHLAVHERPFRCPHSDCFGHRIGYPSLERLESHNEAFHQSESRVKTAFPADLQTGEWNIHEACKAGNLDEVKRFHRDGSDLKRILPKIGSPLCAAVEAGHGNICQYLVENGVDPFRGGSKSVKTRTPVVVAIYRERWGILEFFLCNGDGPDNSELAKSIARAIHANQPVALNMFLTRRQPEDLVAVMELVPNEIMSQTDERLVQSGSHSTDATLIHTWFRFVKPEFYNEKGIFVAQLDCEEYKIWGDLFFRQYSFLQAALRRRCFSLATFLMEIGSDEYLQLKSRFVYGNVEVEILDLLFKADPRLAWTPDKSEDGLTPLHYTSRYIRNDNISSLYQRTVAAPNKFLLTCSEVKRVLVEYQAKSTDAERKRVREFAEKEMLREALEIMDLIGFNTT</sequence>
<evidence type="ECO:0000313" key="3">
    <source>
        <dbReference type="EMBL" id="KAF5692045.1"/>
    </source>
</evidence>
<dbReference type="Proteomes" id="UP000562682">
    <property type="component" value="Unassembled WGS sequence"/>
</dbReference>
<accession>A0A8H5XE57</accession>
<evidence type="ECO:0000313" key="4">
    <source>
        <dbReference type="Proteomes" id="UP000562682"/>
    </source>
</evidence>
<dbReference type="InterPro" id="IPR054471">
    <property type="entry name" value="GPIID_WHD"/>
</dbReference>
<dbReference type="SUPFAM" id="SSF48403">
    <property type="entry name" value="Ankyrin repeat"/>
    <property type="match status" value="1"/>
</dbReference>
<dbReference type="AlphaFoldDB" id="A0A8H5XE57"/>
<dbReference type="PANTHER" id="PTHR10039">
    <property type="entry name" value="AMELOGENIN"/>
    <property type="match status" value="1"/>
</dbReference>
<dbReference type="InterPro" id="IPR002110">
    <property type="entry name" value="Ankyrin_rpt"/>
</dbReference>
<comment type="caution">
    <text evidence="3">The sequence shown here is derived from an EMBL/GenBank/DDBJ whole genome shotgun (WGS) entry which is preliminary data.</text>
</comment>
<dbReference type="InterPro" id="IPR056125">
    <property type="entry name" value="DUF7708"/>
</dbReference>
<proteinExistence type="predicted"/>
<dbReference type="Pfam" id="PF24883">
    <property type="entry name" value="NPHP3_N"/>
    <property type="match status" value="1"/>
</dbReference>
<dbReference type="SMART" id="SM00248">
    <property type="entry name" value="ANK"/>
    <property type="match status" value="4"/>
</dbReference>
<dbReference type="PROSITE" id="PS50837">
    <property type="entry name" value="NACHT"/>
    <property type="match status" value="1"/>
</dbReference>
<dbReference type="InterPro" id="IPR056884">
    <property type="entry name" value="NPHP3-like_N"/>
</dbReference>
<evidence type="ECO:0000259" key="2">
    <source>
        <dbReference type="PROSITE" id="PS50837"/>
    </source>
</evidence>
<keyword evidence="1" id="KW-0677">Repeat</keyword>
<protein>
    <submittedName>
        <fullName evidence="3">Heterokaryon incompatibility protein het-E-1</fullName>
    </submittedName>
</protein>
<dbReference type="PANTHER" id="PTHR10039:SF14">
    <property type="entry name" value="NACHT DOMAIN-CONTAINING PROTEIN"/>
    <property type="match status" value="1"/>
</dbReference>
<evidence type="ECO:0000256" key="1">
    <source>
        <dbReference type="ARBA" id="ARBA00022737"/>
    </source>
</evidence>
<dbReference type="Gene3D" id="1.25.40.20">
    <property type="entry name" value="Ankyrin repeat-containing domain"/>
    <property type="match status" value="1"/>
</dbReference>
<gene>
    <name evidence="3" type="ORF">FDENT_3065</name>
</gene>
<dbReference type="InterPro" id="IPR036770">
    <property type="entry name" value="Ankyrin_rpt-contain_sf"/>
</dbReference>
<organism evidence="3 4">
    <name type="scientific">Fusarium denticulatum</name>
    <dbReference type="NCBI Taxonomy" id="48507"/>
    <lineage>
        <taxon>Eukaryota</taxon>
        <taxon>Fungi</taxon>
        <taxon>Dikarya</taxon>
        <taxon>Ascomycota</taxon>
        <taxon>Pezizomycotina</taxon>
        <taxon>Sordariomycetes</taxon>
        <taxon>Hypocreomycetidae</taxon>
        <taxon>Hypocreales</taxon>
        <taxon>Nectriaceae</taxon>
        <taxon>Fusarium</taxon>
        <taxon>Fusarium fujikuroi species complex</taxon>
    </lineage>
</organism>
<dbReference type="Gene3D" id="3.40.50.300">
    <property type="entry name" value="P-loop containing nucleotide triphosphate hydrolases"/>
    <property type="match status" value="1"/>
</dbReference>
<feature type="domain" description="NACHT" evidence="2">
    <location>
        <begin position="295"/>
        <end position="408"/>
    </location>
</feature>
<dbReference type="EMBL" id="JAAOAK010000071">
    <property type="protein sequence ID" value="KAF5692045.1"/>
    <property type="molecule type" value="Genomic_DNA"/>
</dbReference>
<keyword evidence="4" id="KW-1185">Reference proteome</keyword>
<dbReference type="Pfam" id="PF24809">
    <property type="entry name" value="DUF7708"/>
    <property type="match status" value="1"/>
</dbReference>
<dbReference type="InterPro" id="IPR007111">
    <property type="entry name" value="NACHT_NTPase"/>
</dbReference>
<reference evidence="3 4" key="1">
    <citation type="submission" date="2020-05" db="EMBL/GenBank/DDBJ databases">
        <title>Identification and distribution of gene clusters putatively required for synthesis of sphingolipid metabolism inhibitors in phylogenetically diverse species of the filamentous fungus Fusarium.</title>
        <authorList>
            <person name="Kim H.-S."/>
            <person name="Busman M."/>
            <person name="Brown D.W."/>
            <person name="Divon H."/>
            <person name="Uhlig S."/>
            <person name="Proctor R.H."/>
        </authorList>
    </citation>
    <scope>NUCLEOTIDE SEQUENCE [LARGE SCALE GENOMIC DNA]</scope>
    <source>
        <strain evidence="3 4">NRRL 25311</strain>
    </source>
</reference>
<dbReference type="SUPFAM" id="SSF52540">
    <property type="entry name" value="P-loop containing nucleoside triphosphate hydrolases"/>
    <property type="match status" value="1"/>
</dbReference>
<dbReference type="Pfam" id="PF12796">
    <property type="entry name" value="Ank_2"/>
    <property type="match status" value="1"/>
</dbReference>